<keyword evidence="1" id="KW-0812">Transmembrane</keyword>
<dbReference type="Proteomes" id="UP000178783">
    <property type="component" value="Unassembled WGS sequence"/>
</dbReference>
<reference evidence="2 3" key="1">
    <citation type="journal article" date="2016" name="Nat. Commun.">
        <title>Thousands of microbial genomes shed light on interconnected biogeochemical processes in an aquifer system.</title>
        <authorList>
            <person name="Anantharaman K."/>
            <person name="Brown C.T."/>
            <person name="Hug L.A."/>
            <person name="Sharon I."/>
            <person name="Castelle C.J."/>
            <person name="Probst A.J."/>
            <person name="Thomas B.C."/>
            <person name="Singh A."/>
            <person name="Wilkins M.J."/>
            <person name="Karaoz U."/>
            <person name="Brodie E.L."/>
            <person name="Williams K.H."/>
            <person name="Hubbard S.S."/>
            <person name="Banfield J.F."/>
        </authorList>
    </citation>
    <scope>NUCLEOTIDE SEQUENCE [LARGE SCALE GENOMIC DNA]</scope>
</reference>
<dbReference type="AlphaFoldDB" id="A0A1F5SBH6"/>
<keyword evidence="1" id="KW-1133">Transmembrane helix</keyword>
<evidence type="ECO:0000313" key="2">
    <source>
        <dbReference type="EMBL" id="OGF24054.1"/>
    </source>
</evidence>
<evidence type="ECO:0000256" key="1">
    <source>
        <dbReference type="SAM" id="Phobius"/>
    </source>
</evidence>
<protein>
    <submittedName>
        <fullName evidence="2">Uncharacterized protein</fullName>
    </submittedName>
</protein>
<sequence>MHILFPLDPRLNDPARTTLSGWGGSVRGIVVELIYTSIIAYLCELIVNYPAPRERRALNSKFKQPKLFHVLFSALVDYLNRFDN</sequence>
<organism evidence="2 3">
    <name type="scientific">Candidatus Falkowbacteria bacterium RIFCSPLOWO2_02_FULL_45_21</name>
    <dbReference type="NCBI Taxonomy" id="1797989"/>
    <lineage>
        <taxon>Bacteria</taxon>
        <taxon>Candidatus Falkowiibacteriota</taxon>
    </lineage>
</organism>
<comment type="caution">
    <text evidence="2">The sequence shown here is derived from an EMBL/GenBank/DDBJ whole genome shotgun (WGS) entry which is preliminary data.</text>
</comment>
<name>A0A1F5SBH6_9BACT</name>
<accession>A0A1F5SBH6</accession>
<evidence type="ECO:0000313" key="3">
    <source>
        <dbReference type="Proteomes" id="UP000178783"/>
    </source>
</evidence>
<gene>
    <name evidence="2" type="ORF">A3H66_00535</name>
</gene>
<feature type="transmembrane region" description="Helical" evidence="1">
    <location>
        <begin position="29"/>
        <end position="51"/>
    </location>
</feature>
<dbReference type="EMBL" id="MFFW01000039">
    <property type="protein sequence ID" value="OGF24054.1"/>
    <property type="molecule type" value="Genomic_DNA"/>
</dbReference>
<keyword evidence="1" id="KW-0472">Membrane</keyword>
<proteinExistence type="predicted"/>